<organism evidence="2 7">
    <name type="scientific">Araneus ventricosus</name>
    <name type="common">Orbweaver spider</name>
    <name type="synonym">Epeira ventricosa</name>
    <dbReference type="NCBI Taxonomy" id="182803"/>
    <lineage>
        <taxon>Eukaryota</taxon>
        <taxon>Metazoa</taxon>
        <taxon>Ecdysozoa</taxon>
        <taxon>Arthropoda</taxon>
        <taxon>Chelicerata</taxon>
        <taxon>Arachnida</taxon>
        <taxon>Araneae</taxon>
        <taxon>Araneomorphae</taxon>
        <taxon>Entelegynae</taxon>
        <taxon>Araneoidea</taxon>
        <taxon>Araneidae</taxon>
        <taxon>Araneus</taxon>
    </lineage>
</organism>
<protein>
    <submittedName>
        <fullName evidence="2">Uncharacterized protein</fullName>
    </submittedName>
</protein>
<reference evidence="2 7" key="1">
    <citation type="journal article" date="2019" name="Sci. Rep.">
        <title>Orb-weaving spider Araneus ventricosus genome elucidates the spidroin gene catalogue.</title>
        <authorList>
            <person name="Kono N."/>
            <person name="Nakamura H."/>
            <person name="Ohtoshi R."/>
            <person name="Moran D.A.P."/>
            <person name="Shinohara A."/>
            <person name="Yoshida Y."/>
            <person name="Fujiwara M."/>
            <person name="Mori M."/>
            <person name="Tomita M."/>
            <person name="Arakawa K."/>
        </authorList>
    </citation>
    <scope>NUCLEOTIDE SEQUENCE [LARGE SCALE GENOMIC DNA]</scope>
</reference>
<evidence type="ECO:0000313" key="6">
    <source>
        <dbReference type="EMBL" id="GBM34620.1"/>
    </source>
</evidence>
<sequence>MVLGVAIVAMVKHRQTNETSKWNTSEISCPLPSDPSKSGVGSN</sequence>
<dbReference type="OrthoDB" id="6459874at2759"/>
<dbReference type="EMBL" id="BGPR01172139">
    <property type="protein sequence ID" value="GBM34574.1"/>
    <property type="molecule type" value="Genomic_DNA"/>
</dbReference>
<name>A0A4Y2DLB1_ARAVE</name>
<gene>
    <name evidence="6" type="ORF">AVEN_126814_1</name>
    <name evidence="4" type="ORF">AVEN_155514_1</name>
    <name evidence="5" type="ORF">AVEN_34468_1</name>
    <name evidence="2" type="ORF">AVEN_62112_1</name>
    <name evidence="3" type="ORF">AVEN_66684_1</name>
</gene>
<comment type="caution">
    <text evidence="2">The sequence shown here is derived from an EMBL/GenBank/DDBJ whole genome shotgun (WGS) entry which is preliminary data.</text>
</comment>
<proteinExistence type="predicted"/>
<feature type="region of interest" description="Disordered" evidence="1">
    <location>
        <begin position="15"/>
        <end position="43"/>
    </location>
</feature>
<accession>A0A4Y2DLB1</accession>
<evidence type="ECO:0000313" key="7">
    <source>
        <dbReference type="Proteomes" id="UP000499080"/>
    </source>
</evidence>
<keyword evidence="7" id="KW-1185">Reference proteome</keyword>
<dbReference type="EMBL" id="BGPR01166916">
    <property type="protein sequence ID" value="GBM16644.1"/>
    <property type="molecule type" value="Genomic_DNA"/>
</dbReference>
<feature type="compositionally biased region" description="Polar residues" evidence="1">
    <location>
        <begin position="17"/>
        <end position="27"/>
    </location>
</feature>
<dbReference type="AlphaFoldDB" id="A0A4Y2DLB1"/>
<evidence type="ECO:0000313" key="3">
    <source>
        <dbReference type="EMBL" id="GBM16654.1"/>
    </source>
</evidence>
<dbReference type="Proteomes" id="UP000499080">
    <property type="component" value="Unassembled WGS sequence"/>
</dbReference>
<evidence type="ECO:0000256" key="1">
    <source>
        <dbReference type="SAM" id="MobiDB-lite"/>
    </source>
</evidence>
<dbReference type="EMBL" id="BGPR01166918">
    <property type="protein sequence ID" value="GBM16654.1"/>
    <property type="molecule type" value="Genomic_DNA"/>
</dbReference>
<dbReference type="EMBL" id="BGPR01172152">
    <property type="protein sequence ID" value="GBM34620.1"/>
    <property type="molecule type" value="Genomic_DNA"/>
</dbReference>
<evidence type="ECO:0000313" key="4">
    <source>
        <dbReference type="EMBL" id="GBM16709.1"/>
    </source>
</evidence>
<evidence type="ECO:0000313" key="2">
    <source>
        <dbReference type="EMBL" id="GBM16644.1"/>
    </source>
</evidence>
<feature type="non-terminal residue" evidence="2">
    <location>
        <position position="43"/>
    </location>
</feature>
<dbReference type="EMBL" id="BGPR01166931">
    <property type="protein sequence ID" value="GBM16709.1"/>
    <property type="molecule type" value="Genomic_DNA"/>
</dbReference>
<evidence type="ECO:0000313" key="5">
    <source>
        <dbReference type="EMBL" id="GBM34574.1"/>
    </source>
</evidence>